<evidence type="ECO:0000313" key="1">
    <source>
        <dbReference type="EMBL" id="KAF6222236.1"/>
    </source>
</evidence>
<gene>
    <name evidence="1" type="ORF">HO133_001322</name>
</gene>
<keyword evidence="2" id="KW-1185">Reference proteome</keyword>
<organism evidence="1 2">
    <name type="scientific">Letharia lupina</name>
    <dbReference type="NCBI Taxonomy" id="560253"/>
    <lineage>
        <taxon>Eukaryota</taxon>
        <taxon>Fungi</taxon>
        <taxon>Dikarya</taxon>
        <taxon>Ascomycota</taxon>
        <taxon>Pezizomycotina</taxon>
        <taxon>Lecanoromycetes</taxon>
        <taxon>OSLEUM clade</taxon>
        <taxon>Lecanoromycetidae</taxon>
        <taxon>Lecanorales</taxon>
        <taxon>Lecanorineae</taxon>
        <taxon>Parmeliaceae</taxon>
        <taxon>Letharia</taxon>
    </lineage>
</organism>
<protein>
    <submittedName>
        <fullName evidence="1">Uncharacterized protein</fullName>
    </submittedName>
</protein>
<dbReference type="GeneID" id="59329738"/>
<proteinExistence type="predicted"/>
<dbReference type="EMBL" id="JACCJB010000012">
    <property type="protein sequence ID" value="KAF6222236.1"/>
    <property type="molecule type" value="Genomic_DNA"/>
</dbReference>
<comment type="caution">
    <text evidence="1">The sequence shown here is derived from an EMBL/GenBank/DDBJ whole genome shotgun (WGS) entry which is preliminary data.</text>
</comment>
<accession>A0A8H6CFE6</accession>
<evidence type="ECO:0000313" key="2">
    <source>
        <dbReference type="Proteomes" id="UP000593566"/>
    </source>
</evidence>
<dbReference type="Proteomes" id="UP000593566">
    <property type="component" value="Unassembled WGS sequence"/>
</dbReference>
<dbReference type="AlphaFoldDB" id="A0A8H6CFE6"/>
<sequence>MRVTQDIRLKVIAGAKLCARGGIIKSRHEAESYTGRRTKAASHEASHVCLESVQRR</sequence>
<reference evidence="1 2" key="1">
    <citation type="journal article" date="2020" name="Genomics">
        <title>Complete, high-quality genomes from long-read metagenomic sequencing of two wolf lichen thalli reveals enigmatic genome architecture.</title>
        <authorList>
            <person name="McKenzie S.K."/>
            <person name="Walston R.F."/>
            <person name="Allen J.L."/>
        </authorList>
    </citation>
    <scope>NUCLEOTIDE SEQUENCE [LARGE SCALE GENOMIC DNA]</scope>
    <source>
        <strain evidence="1">WasteWater1</strain>
    </source>
</reference>
<dbReference type="RefSeq" id="XP_037151671.1">
    <property type="nucleotide sequence ID" value="XM_037292252.1"/>
</dbReference>
<name>A0A8H6CFE6_9LECA</name>